<proteinExistence type="predicted"/>
<dbReference type="GO" id="GO:0003677">
    <property type="term" value="F:DNA binding"/>
    <property type="evidence" value="ECO:0007669"/>
    <property type="project" value="UniProtKB-KW"/>
</dbReference>
<dbReference type="PANTHER" id="PTHR34293">
    <property type="entry name" value="HTH-TYPE TRANSCRIPTIONAL REGULATOR TRMBL2"/>
    <property type="match status" value="1"/>
</dbReference>
<dbReference type="AlphaFoldDB" id="A0A7Y9RUS4"/>
<evidence type="ECO:0000313" key="1">
    <source>
        <dbReference type="EMBL" id="NYG54320.1"/>
    </source>
</evidence>
<evidence type="ECO:0000313" key="2">
    <source>
        <dbReference type="Proteomes" id="UP000544110"/>
    </source>
</evidence>
<dbReference type="Proteomes" id="UP000544110">
    <property type="component" value="Unassembled WGS sequence"/>
</dbReference>
<gene>
    <name evidence="1" type="ORF">BJ989_000624</name>
</gene>
<organism evidence="1 2">
    <name type="scientific">Nocardioides perillae</name>
    <dbReference type="NCBI Taxonomy" id="1119534"/>
    <lineage>
        <taxon>Bacteria</taxon>
        <taxon>Bacillati</taxon>
        <taxon>Actinomycetota</taxon>
        <taxon>Actinomycetes</taxon>
        <taxon>Propionibacteriales</taxon>
        <taxon>Nocardioidaceae</taxon>
        <taxon>Nocardioides</taxon>
    </lineage>
</organism>
<dbReference type="Gene3D" id="3.30.870.10">
    <property type="entry name" value="Endonuclease Chain A"/>
    <property type="match status" value="1"/>
</dbReference>
<dbReference type="InterPro" id="IPR051797">
    <property type="entry name" value="TrmB-like"/>
</dbReference>
<reference evidence="1 2" key="1">
    <citation type="submission" date="2020-07" db="EMBL/GenBank/DDBJ databases">
        <title>Sequencing the genomes of 1000 actinobacteria strains.</title>
        <authorList>
            <person name="Klenk H.-P."/>
        </authorList>
    </citation>
    <scope>NUCLEOTIDE SEQUENCE [LARGE SCALE GENOMIC DNA]</scope>
    <source>
        <strain evidence="1 2">DSM 24552</strain>
    </source>
</reference>
<keyword evidence="1" id="KW-0238">DNA-binding</keyword>
<sequence length="335" mass="36724">MQFGPEERRLLDGDASALYEDVLRSGGLRVDDPRVVDGGPDRPALDLLVRLGLLSNDAARETWTAVDPSTVSARVVAPMGQEGAELLVESAQWAKSFGALGQTWRRTPQPAQGPFTEVRGEAINPYIAGVVADAEEELLTAQPQTGRDRPTLELAAERDTAALDRGVRMRTLYQHAARRSSITHAYVAAVSARGAEVRTLDEFFNRLIVVDRQVAVIPGHLGLSSALVIREPSVVAYLVDLFERTWERARPFTQKDTSLMKDIAAEQRAMTIRMLIEGYADPASAKRLGVSPRTYAGYVADLKEEYDAQTRFQLGYAMGRQGVSGQEDAPEDDPT</sequence>
<comment type="caution">
    <text evidence="1">The sequence shown here is derived from an EMBL/GenBank/DDBJ whole genome shotgun (WGS) entry which is preliminary data.</text>
</comment>
<accession>A0A7Y9RUS4</accession>
<dbReference type="RefSeq" id="WP_179516964.1">
    <property type="nucleotide sequence ID" value="NZ_JACCAC010000001.1"/>
</dbReference>
<protein>
    <submittedName>
        <fullName evidence="1">DNA-binding NarL/FixJ family response regulator</fullName>
    </submittedName>
</protein>
<dbReference type="EMBL" id="JACCAC010000001">
    <property type="protein sequence ID" value="NYG54320.1"/>
    <property type="molecule type" value="Genomic_DNA"/>
</dbReference>
<name>A0A7Y9RUS4_9ACTN</name>
<dbReference type="PANTHER" id="PTHR34293:SF1">
    <property type="entry name" value="HTH-TYPE TRANSCRIPTIONAL REGULATOR TRMBL2"/>
    <property type="match status" value="1"/>
</dbReference>
<keyword evidence="2" id="KW-1185">Reference proteome</keyword>